<evidence type="ECO:0000256" key="2">
    <source>
        <dbReference type="ARBA" id="ARBA00022598"/>
    </source>
</evidence>
<sequence length="536" mass="59111">MKLDLSSPEDRLLGKILDQQALHSGSTRFLVTDDVTITYAEAADLTNRLASGLAAAGIGPGDRVVILLGNCPEMVLLTLAVNKLGALWVPINTDFRGDWLLDSITRSRPAMIVTNRQLAPRLAELQAELPVATRVIVGDGAVEDETALRYESLLEHPALEPDYAAQDYGDTVSIMWTSGTTGKSKGVMQSHNNWIRAIVDGAAPMYDSREDDVCYCPLPLYNSGAWITCVYRALIEGIPLVLENKFSVSTFWERINHFGATQIFAIGAMGSFLMNAPESPQDRKNSLRTALIVPMAPDLWEAFEQRFGVRLLSAGMGMSECLLIANQLDCPAGVPSYALGRPPKDLDLKLCDDNGEEVADGEPGEICLRAKAPHVLFAGYFDAPEATAAAYRGDWFLTGDMARLDPETGVYFFSDRKKDSVRFAGRNISSMEVESVVRRHPEVADVAAYGIPCAEIDSEDELKLSVVRKPESKLTAEALCEFINSNAPYFFVPRYLDFVDSLPYTPTQKVQKYLLREQGNTEDTWDLKDSGFNVRR</sequence>
<dbReference type="InterPro" id="IPR042099">
    <property type="entry name" value="ANL_N_sf"/>
</dbReference>
<feature type="domain" description="AMP-binding enzyme C-terminal" evidence="6">
    <location>
        <begin position="432"/>
        <end position="509"/>
    </location>
</feature>
<dbReference type="InterPro" id="IPR020845">
    <property type="entry name" value="AMP-binding_CS"/>
</dbReference>
<keyword evidence="8" id="KW-1185">Reference proteome</keyword>
<dbReference type="SUPFAM" id="SSF56801">
    <property type="entry name" value="Acetyl-CoA synthetase-like"/>
    <property type="match status" value="1"/>
</dbReference>
<dbReference type="PANTHER" id="PTHR43107:SF15">
    <property type="entry name" value="FATTY ACID TRANSPORT PROTEIN 3, ISOFORM A"/>
    <property type="match status" value="1"/>
</dbReference>
<dbReference type="Gene3D" id="3.40.50.12780">
    <property type="entry name" value="N-terminal domain of ligase-like"/>
    <property type="match status" value="1"/>
</dbReference>
<protein>
    <submittedName>
        <fullName evidence="7">AMP-binding protein</fullName>
    </submittedName>
</protein>
<dbReference type="PROSITE" id="PS00455">
    <property type="entry name" value="AMP_BINDING"/>
    <property type="match status" value="1"/>
</dbReference>
<evidence type="ECO:0000259" key="6">
    <source>
        <dbReference type="Pfam" id="PF13193"/>
    </source>
</evidence>
<dbReference type="AlphaFoldDB" id="A0A2N5X3B9"/>
<evidence type="ECO:0000256" key="3">
    <source>
        <dbReference type="ARBA" id="ARBA00022741"/>
    </source>
</evidence>
<feature type="domain" description="AMP-dependent synthetase/ligase" evidence="5">
    <location>
        <begin position="18"/>
        <end position="380"/>
    </location>
</feature>
<evidence type="ECO:0000313" key="8">
    <source>
        <dbReference type="Proteomes" id="UP000235005"/>
    </source>
</evidence>
<comment type="similarity">
    <text evidence="1">Belongs to the ATP-dependent AMP-binding enzyme family.</text>
</comment>
<evidence type="ECO:0000256" key="4">
    <source>
        <dbReference type="ARBA" id="ARBA00022840"/>
    </source>
</evidence>
<dbReference type="PANTHER" id="PTHR43107">
    <property type="entry name" value="LONG-CHAIN FATTY ACID TRANSPORT PROTEIN"/>
    <property type="match status" value="1"/>
</dbReference>
<dbReference type="GO" id="GO:0005886">
    <property type="term" value="C:plasma membrane"/>
    <property type="evidence" value="ECO:0007669"/>
    <property type="project" value="TreeGrafter"/>
</dbReference>
<accession>A0A2N5X3B9</accession>
<name>A0A2N5X3B9_9GAMM</name>
<comment type="caution">
    <text evidence="7">The sequence shown here is derived from an EMBL/GenBank/DDBJ whole genome shotgun (WGS) entry which is preliminary data.</text>
</comment>
<gene>
    <name evidence="7" type="ORF">C0039_10025</name>
</gene>
<keyword evidence="3" id="KW-0547">Nucleotide-binding</keyword>
<evidence type="ECO:0000313" key="7">
    <source>
        <dbReference type="EMBL" id="PLW68950.1"/>
    </source>
</evidence>
<dbReference type="GO" id="GO:0044539">
    <property type="term" value="P:long-chain fatty acid import into cell"/>
    <property type="evidence" value="ECO:0007669"/>
    <property type="project" value="TreeGrafter"/>
</dbReference>
<dbReference type="Pfam" id="PF13193">
    <property type="entry name" value="AMP-binding_C"/>
    <property type="match status" value="1"/>
</dbReference>
<dbReference type="InterPro" id="IPR045851">
    <property type="entry name" value="AMP-bd_C_sf"/>
</dbReference>
<reference evidence="7 8" key="1">
    <citation type="submission" date="2018-01" db="EMBL/GenBank/DDBJ databases">
        <title>The draft genome sequence of Halioglobus lutimaris HF004.</title>
        <authorList>
            <person name="Du Z.-J."/>
            <person name="Shi M.-J."/>
        </authorList>
    </citation>
    <scope>NUCLEOTIDE SEQUENCE [LARGE SCALE GENOMIC DNA]</scope>
    <source>
        <strain evidence="7 8">HF004</strain>
    </source>
</reference>
<dbReference type="RefSeq" id="WP_076001243.1">
    <property type="nucleotide sequence ID" value="NZ_PKUS01000010.1"/>
</dbReference>
<keyword evidence="2" id="KW-0436">Ligase</keyword>
<evidence type="ECO:0000259" key="5">
    <source>
        <dbReference type="Pfam" id="PF00501"/>
    </source>
</evidence>
<dbReference type="InterPro" id="IPR025110">
    <property type="entry name" value="AMP-bd_C"/>
</dbReference>
<dbReference type="GO" id="GO:0004467">
    <property type="term" value="F:long-chain fatty acid-CoA ligase activity"/>
    <property type="evidence" value="ECO:0007669"/>
    <property type="project" value="TreeGrafter"/>
</dbReference>
<dbReference type="EMBL" id="PKUS01000010">
    <property type="protein sequence ID" value="PLW68950.1"/>
    <property type="molecule type" value="Genomic_DNA"/>
</dbReference>
<keyword evidence="4" id="KW-0067">ATP-binding</keyword>
<proteinExistence type="inferred from homology"/>
<dbReference type="GO" id="GO:0005524">
    <property type="term" value="F:ATP binding"/>
    <property type="evidence" value="ECO:0007669"/>
    <property type="project" value="UniProtKB-KW"/>
</dbReference>
<dbReference type="Proteomes" id="UP000235005">
    <property type="component" value="Unassembled WGS sequence"/>
</dbReference>
<dbReference type="Gene3D" id="3.30.300.30">
    <property type="match status" value="1"/>
</dbReference>
<evidence type="ECO:0000256" key="1">
    <source>
        <dbReference type="ARBA" id="ARBA00006432"/>
    </source>
</evidence>
<dbReference type="OrthoDB" id="9803968at2"/>
<dbReference type="InterPro" id="IPR000873">
    <property type="entry name" value="AMP-dep_synth/lig_dom"/>
</dbReference>
<dbReference type="GO" id="GO:0005324">
    <property type="term" value="F:long-chain fatty acid transmembrane transporter activity"/>
    <property type="evidence" value="ECO:0007669"/>
    <property type="project" value="TreeGrafter"/>
</dbReference>
<organism evidence="7 8">
    <name type="scientific">Pseudohalioglobus lutimaris</name>
    <dbReference type="NCBI Taxonomy" id="1737061"/>
    <lineage>
        <taxon>Bacteria</taxon>
        <taxon>Pseudomonadati</taxon>
        <taxon>Pseudomonadota</taxon>
        <taxon>Gammaproteobacteria</taxon>
        <taxon>Cellvibrionales</taxon>
        <taxon>Halieaceae</taxon>
        <taxon>Pseudohalioglobus</taxon>
    </lineage>
</organism>
<dbReference type="Pfam" id="PF00501">
    <property type="entry name" value="AMP-binding"/>
    <property type="match status" value="1"/>
</dbReference>